<protein>
    <recommendedName>
        <fullName evidence="12">L-dopachrome isomerase</fullName>
        <ecNumber evidence="9">5.3.2.1</ecNumber>
        <ecNumber evidence="8">5.3.3.12</ecNumber>
    </recommendedName>
    <alternativeName>
        <fullName evidence="10">L-dopachrome tautomerase</fullName>
    </alternativeName>
    <alternativeName>
        <fullName evidence="11">Phenylpyruvate tautomerase</fullName>
    </alternativeName>
</protein>
<dbReference type="Gene3D" id="3.30.429.10">
    <property type="entry name" value="Macrophage Migration Inhibitory Factor"/>
    <property type="match status" value="1"/>
</dbReference>
<evidence type="ECO:0000256" key="3">
    <source>
        <dbReference type="ARBA" id="ARBA00022514"/>
    </source>
</evidence>
<reference evidence="13" key="1">
    <citation type="submission" date="2021-12" db="EMBL/GenBank/DDBJ databases">
        <authorList>
            <person name="King R."/>
        </authorList>
    </citation>
    <scope>NUCLEOTIDE SEQUENCE</scope>
</reference>
<dbReference type="GO" id="GO:0004167">
    <property type="term" value="F:dopachrome isomerase activity"/>
    <property type="evidence" value="ECO:0007669"/>
    <property type="project" value="UniProtKB-EC"/>
</dbReference>
<dbReference type="PANTHER" id="PTHR11954">
    <property type="entry name" value="D-DOPACHROME DECARBOXYLASE"/>
    <property type="match status" value="1"/>
</dbReference>
<dbReference type="EC" id="5.3.3.12" evidence="8"/>
<evidence type="ECO:0000313" key="13">
    <source>
        <dbReference type="EMBL" id="CAH0577731.1"/>
    </source>
</evidence>
<comment type="catalytic activity">
    <reaction evidence="7">
        <text>L-dopachrome = 5,6-dihydroxyindole-2-carboxylate</text>
        <dbReference type="Rhea" id="RHEA:13041"/>
        <dbReference type="ChEBI" id="CHEBI:16875"/>
        <dbReference type="ChEBI" id="CHEBI:57509"/>
        <dbReference type="EC" id="5.3.3.12"/>
    </reaction>
</comment>
<comment type="similarity">
    <text evidence="2">Belongs to the MIF family.</text>
</comment>
<dbReference type="PANTHER" id="PTHR11954:SF6">
    <property type="entry name" value="MACROPHAGE MIGRATION INHIBITORY FACTOR"/>
    <property type="match status" value="1"/>
</dbReference>
<dbReference type="EMBL" id="LR824004">
    <property type="protein sequence ID" value="CAH0577731.1"/>
    <property type="molecule type" value="Genomic_DNA"/>
</dbReference>
<keyword evidence="14" id="KW-1185">Reference proteome</keyword>
<dbReference type="SUPFAM" id="SSF55331">
    <property type="entry name" value="Tautomerase/MIF"/>
    <property type="match status" value="1"/>
</dbReference>
<evidence type="ECO:0000256" key="9">
    <source>
        <dbReference type="ARBA" id="ARBA00039086"/>
    </source>
</evidence>
<evidence type="ECO:0000256" key="12">
    <source>
        <dbReference type="ARBA" id="ARBA00042730"/>
    </source>
</evidence>
<evidence type="ECO:0000256" key="6">
    <source>
        <dbReference type="ARBA" id="ARBA00036735"/>
    </source>
</evidence>
<dbReference type="GO" id="GO:0005615">
    <property type="term" value="C:extracellular space"/>
    <property type="evidence" value="ECO:0007669"/>
    <property type="project" value="UniProtKB-KW"/>
</dbReference>
<dbReference type="AlphaFoldDB" id="A0A9P0BKI1"/>
<accession>A0A9P0BKI1</accession>
<dbReference type="OrthoDB" id="6080988at2759"/>
<evidence type="ECO:0000256" key="11">
    <source>
        <dbReference type="ARBA" id="ARBA00041912"/>
    </source>
</evidence>
<name>A0A9P0BKI1_CHRIL</name>
<dbReference type="EC" id="5.3.2.1" evidence="9"/>
<gene>
    <name evidence="13" type="ORF">CINC_LOCUS119</name>
</gene>
<comment type="catalytic activity">
    <reaction evidence="6">
        <text>3-phenylpyruvate = enol-phenylpyruvate</text>
        <dbReference type="Rhea" id="RHEA:17097"/>
        <dbReference type="ChEBI" id="CHEBI:16815"/>
        <dbReference type="ChEBI" id="CHEBI:18005"/>
        <dbReference type="EC" id="5.3.2.1"/>
    </reaction>
</comment>
<dbReference type="Pfam" id="PF01187">
    <property type="entry name" value="MIF"/>
    <property type="match status" value="1"/>
</dbReference>
<comment type="subcellular location">
    <subcellularLocation>
        <location evidence="1">Secreted</location>
    </subcellularLocation>
</comment>
<sequence>MPCLKILTNLPKSKIPGDFVNKIIPLLSKVVRKPEDNFICVISGDCPISLGGESASPAAVATLESIGHVGPQDNQVIAKEVSAFVENELGINKNNFFFTIYDLKPFEVVKGGLTVAQVWDSK</sequence>
<evidence type="ECO:0000256" key="5">
    <source>
        <dbReference type="ARBA" id="ARBA00023235"/>
    </source>
</evidence>
<keyword evidence="3" id="KW-0202">Cytokine</keyword>
<keyword evidence="4" id="KW-0964">Secreted</keyword>
<dbReference type="InterPro" id="IPR001398">
    <property type="entry name" value="Macrophage_inhib_fac"/>
</dbReference>
<proteinExistence type="inferred from homology"/>
<organism evidence="13 14">
    <name type="scientific">Chrysodeixis includens</name>
    <name type="common">Soybean looper</name>
    <name type="synonym">Pseudoplusia includens</name>
    <dbReference type="NCBI Taxonomy" id="689277"/>
    <lineage>
        <taxon>Eukaryota</taxon>
        <taxon>Metazoa</taxon>
        <taxon>Ecdysozoa</taxon>
        <taxon>Arthropoda</taxon>
        <taxon>Hexapoda</taxon>
        <taxon>Insecta</taxon>
        <taxon>Pterygota</taxon>
        <taxon>Neoptera</taxon>
        <taxon>Endopterygota</taxon>
        <taxon>Lepidoptera</taxon>
        <taxon>Glossata</taxon>
        <taxon>Ditrysia</taxon>
        <taxon>Noctuoidea</taxon>
        <taxon>Noctuidae</taxon>
        <taxon>Plusiinae</taxon>
        <taxon>Chrysodeixis</taxon>
    </lineage>
</organism>
<evidence type="ECO:0000256" key="8">
    <source>
        <dbReference type="ARBA" id="ARBA00038932"/>
    </source>
</evidence>
<keyword evidence="5" id="KW-0413">Isomerase</keyword>
<dbReference type="Proteomes" id="UP001154114">
    <property type="component" value="Chromosome 1"/>
</dbReference>
<evidence type="ECO:0000313" key="14">
    <source>
        <dbReference type="Proteomes" id="UP001154114"/>
    </source>
</evidence>
<evidence type="ECO:0000256" key="4">
    <source>
        <dbReference type="ARBA" id="ARBA00022525"/>
    </source>
</evidence>
<dbReference type="GO" id="GO:0050178">
    <property type="term" value="F:phenylpyruvate tautomerase activity"/>
    <property type="evidence" value="ECO:0007669"/>
    <property type="project" value="UniProtKB-EC"/>
</dbReference>
<evidence type="ECO:0000256" key="7">
    <source>
        <dbReference type="ARBA" id="ARBA00036823"/>
    </source>
</evidence>
<evidence type="ECO:0000256" key="1">
    <source>
        <dbReference type="ARBA" id="ARBA00004613"/>
    </source>
</evidence>
<evidence type="ECO:0000256" key="2">
    <source>
        <dbReference type="ARBA" id="ARBA00005851"/>
    </source>
</evidence>
<dbReference type="InterPro" id="IPR014347">
    <property type="entry name" value="Tautomerase/MIF_sf"/>
</dbReference>
<evidence type="ECO:0000256" key="10">
    <source>
        <dbReference type="ARBA" id="ARBA00041631"/>
    </source>
</evidence>
<dbReference type="GO" id="GO:0005125">
    <property type="term" value="F:cytokine activity"/>
    <property type="evidence" value="ECO:0007669"/>
    <property type="project" value="UniProtKB-KW"/>
</dbReference>